<evidence type="ECO:0000313" key="3">
    <source>
        <dbReference type="EMBL" id="QDU66119.1"/>
    </source>
</evidence>
<organism evidence="3 4">
    <name type="scientific">Engelhardtia mirabilis</name>
    <dbReference type="NCBI Taxonomy" id="2528011"/>
    <lineage>
        <taxon>Bacteria</taxon>
        <taxon>Pseudomonadati</taxon>
        <taxon>Planctomycetota</taxon>
        <taxon>Planctomycetia</taxon>
        <taxon>Planctomycetia incertae sedis</taxon>
        <taxon>Engelhardtia</taxon>
    </lineage>
</organism>
<gene>
    <name evidence="3" type="ORF">Pla133_11850</name>
</gene>
<proteinExistence type="predicted"/>
<dbReference type="RefSeq" id="WP_419192166.1">
    <property type="nucleotide sequence ID" value="NZ_CP036287.1"/>
</dbReference>
<feature type="compositionally biased region" description="Low complexity" evidence="1">
    <location>
        <begin position="31"/>
        <end position="48"/>
    </location>
</feature>
<feature type="region of interest" description="Disordered" evidence="1">
    <location>
        <begin position="61"/>
        <end position="84"/>
    </location>
</feature>
<protein>
    <recommendedName>
        <fullName evidence="5">Nickel uptake substrate-specific transmembrane region</fullName>
    </recommendedName>
</protein>
<evidence type="ECO:0000256" key="2">
    <source>
        <dbReference type="SAM" id="SignalP"/>
    </source>
</evidence>
<sequence precursor="true">MRPLLAVMVLAVALACLWALNDHTEPESTLPSASAPAPEFAAAEQEASTVAMPAEPIVSEIDAGGESRRAPVEGEGDVVGAEAEDGAELEPLVIEVVDDRGRALDGVEVVVLDRERYDRRAFRDAERELPADAPALTLERRFGQTYSTDDAGRAVHGWSGRRAEVFVRGAAGTTHELALPSRVEDGFLRVEVETPEAIVEVFGPDGGPVAGVPVRLVEEAILSGGRARLYSDSGKRESAYTDTVALLPHAVTDAEGRAFPTIGAAALDVTDEALAEFRSAAAALAEVVAGEYVGTPLVDGRATLVLPPTGSIRVEVVDHEGRTSPEPELQVWASPAPVEPSNVSWTDPAAAVQPVPLVAALPSQGALALPFVEVGREVHLIVATAEGFELERRVVAGPAAVRDEVVVQLESAEPYRVEFRLVDSDGQPVAGERFDVNLMHEQATRPSDVVELGLRTDKAGRASFEVPDRWFCTLEGERARLNVKGRFDGLTRSVREEVAVDFVRGLNDLGDLRLEPLPVIASGIVRGPDGAPLRAAVVHVWPSPLAGADGAFERARDYAIDYDSRRTLADGTFRLQGEVGSVDRVQLTVLGVDARTSEAVEVPVGSTDVELRVVATGRLRARVELPQQVDFGVYLALVRSGLDVDSGSRIELQRGVADWRMLLPGTYDLHVAIHRSAEPVLRIEGLIVSADEPCDDPRIDPIDLSANMKRVELDVRGADGERVPWFSYRPLGESSVYRPGSTFTEGELWIARDHPRSIVVETGEYAPALVEGLDADRVVQLERGWVVSLRIDDPEEFGALLQLELLPRSGDRSRSVLVLYPETQELDVHLPGPGNYDVIWREDSHVVGQARRTWDGGSISVDSPGTTFELVAPSLD</sequence>
<evidence type="ECO:0008006" key="5">
    <source>
        <dbReference type="Google" id="ProtNLM"/>
    </source>
</evidence>
<feature type="chain" id="PRO_5021834766" description="Nickel uptake substrate-specific transmembrane region" evidence="2">
    <location>
        <begin position="25"/>
        <end position="876"/>
    </location>
</feature>
<feature type="signal peptide" evidence="2">
    <location>
        <begin position="1"/>
        <end position="24"/>
    </location>
</feature>
<keyword evidence="2" id="KW-0732">Signal</keyword>
<name>A0A518BGK5_9BACT</name>
<evidence type="ECO:0000313" key="4">
    <source>
        <dbReference type="Proteomes" id="UP000316921"/>
    </source>
</evidence>
<feature type="region of interest" description="Disordered" evidence="1">
    <location>
        <begin position="25"/>
        <end position="49"/>
    </location>
</feature>
<evidence type="ECO:0000256" key="1">
    <source>
        <dbReference type="SAM" id="MobiDB-lite"/>
    </source>
</evidence>
<accession>A0A518BGK5</accession>
<reference evidence="3 4" key="1">
    <citation type="submission" date="2019-02" db="EMBL/GenBank/DDBJ databases">
        <title>Deep-cultivation of Planctomycetes and their phenomic and genomic characterization uncovers novel biology.</title>
        <authorList>
            <person name="Wiegand S."/>
            <person name="Jogler M."/>
            <person name="Boedeker C."/>
            <person name="Pinto D."/>
            <person name="Vollmers J."/>
            <person name="Rivas-Marin E."/>
            <person name="Kohn T."/>
            <person name="Peeters S.H."/>
            <person name="Heuer A."/>
            <person name="Rast P."/>
            <person name="Oberbeckmann S."/>
            <person name="Bunk B."/>
            <person name="Jeske O."/>
            <person name="Meyerdierks A."/>
            <person name="Storesund J.E."/>
            <person name="Kallscheuer N."/>
            <person name="Luecker S."/>
            <person name="Lage O.M."/>
            <person name="Pohl T."/>
            <person name="Merkel B.J."/>
            <person name="Hornburger P."/>
            <person name="Mueller R.-W."/>
            <person name="Bruemmer F."/>
            <person name="Labrenz M."/>
            <person name="Spormann A.M."/>
            <person name="Op den Camp H."/>
            <person name="Overmann J."/>
            <person name="Amann R."/>
            <person name="Jetten M.S.M."/>
            <person name="Mascher T."/>
            <person name="Medema M.H."/>
            <person name="Devos D.P."/>
            <person name="Kaster A.-K."/>
            <person name="Ovreas L."/>
            <person name="Rohde M."/>
            <person name="Galperin M.Y."/>
            <person name="Jogler C."/>
        </authorList>
    </citation>
    <scope>NUCLEOTIDE SEQUENCE [LARGE SCALE GENOMIC DNA]</scope>
    <source>
        <strain evidence="3 4">Pla133</strain>
    </source>
</reference>
<dbReference type="AlphaFoldDB" id="A0A518BGK5"/>
<dbReference type="PROSITE" id="PS51257">
    <property type="entry name" value="PROKAR_LIPOPROTEIN"/>
    <property type="match status" value="1"/>
</dbReference>
<keyword evidence="4" id="KW-1185">Reference proteome</keyword>
<dbReference type="Proteomes" id="UP000316921">
    <property type="component" value="Chromosome"/>
</dbReference>
<dbReference type="EMBL" id="CP036287">
    <property type="protein sequence ID" value="QDU66119.1"/>
    <property type="molecule type" value="Genomic_DNA"/>
</dbReference>
<dbReference type="KEGG" id="pbap:Pla133_11850"/>